<evidence type="ECO:0000313" key="1">
    <source>
        <dbReference type="EMBL" id="TKI84155.1"/>
    </source>
</evidence>
<proteinExistence type="predicted"/>
<dbReference type="Gene3D" id="1.25.40.10">
    <property type="entry name" value="Tetratricopeptide repeat domain"/>
    <property type="match status" value="1"/>
</dbReference>
<dbReference type="Pfam" id="PF18768">
    <property type="entry name" value="RNPP_C"/>
    <property type="match status" value="1"/>
</dbReference>
<gene>
    <name evidence="1" type="ORF">FC699_31650</name>
</gene>
<dbReference type="InterPro" id="IPR011990">
    <property type="entry name" value="TPR-like_helical_dom_sf"/>
</dbReference>
<feature type="non-terminal residue" evidence="1">
    <location>
        <position position="67"/>
    </location>
</feature>
<dbReference type="AlphaFoldDB" id="A0A4U3A8T1"/>
<accession>A0A4U3A8T1</accession>
<name>A0A4U3A8T1_9BACI</name>
<dbReference type="Proteomes" id="UP000305222">
    <property type="component" value="Unassembled WGS sequence"/>
</dbReference>
<evidence type="ECO:0000313" key="2">
    <source>
        <dbReference type="Proteomes" id="UP000305222"/>
    </source>
</evidence>
<dbReference type="InterPro" id="IPR041315">
    <property type="entry name" value="PlcR_TPR"/>
</dbReference>
<organism evidence="1 2">
    <name type="scientific">Bacillus wiedmannii</name>
    <dbReference type="NCBI Taxonomy" id="1890302"/>
    <lineage>
        <taxon>Bacteria</taxon>
        <taxon>Bacillati</taxon>
        <taxon>Bacillota</taxon>
        <taxon>Bacilli</taxon>
        <taxon>Bacillales</taxon>
        <taxon>Bacillaceae</taxon>
        <taxon>Bacillus</taxon>
        <taxon>Bacillus cereus group</taxon>
    </lineage>
</organism>
<reference evidence="1 2" key="1">
    <citation type="journal article" date="2019" name="Environ. Microbiol.">
        <title>An active ?-lactamase is a part of an orchestrated cell wall stress resistance network of Bacillus subtilis and related rhizosphere species.</title>
        <authorList>
            <person name="Bucher T."/>
            <person name="Keren-Paz A."/>
            <person name="Hausser J."/>
            <person name="Olender T."/>
            <person name="Cytryn E."/>
            <person name="Kolodkin-Gal I."/>
        </authorList>
    </citation>
    <scope>NUCLEOTIDE SEQUENCE [LARGE SCALE GENOMIC DNA]</scope>
    <source>
        <strain evidence="1 2">I5</strain>
    </source>
</reference>
<comment type="caution">
    <text evidence="1">The sequence shown here is derived from an EMBL/GenBank/DDBJ whole genome shotgun (WGS) entry which is preliminary data.</text>
</comment>
<feature type="non-terminal residue" evidence="1">
    <location>
        <position position="1"/>
    </location>
</feature>
<sequence length="67" mass="7853">KLLGLTNKHEEAIKYNDIGIKLAINLNTFYLLGELHYGKAWNLLRLKQYNEENVADNMKKALFIFEL</sequence>
<dbReference type="EMBL" id="SZON01002770">
    <property type="protein sequence ID" value="TKI84155.1"/>
    <property type="molecule type" value="Genomic_DNA"/>
</dbReference>
<protein>
    <submittedName>
        <fullName evidence="1">Transcriptional regulator</fullName>
    </submittedName>
</protein>